<keyword evidence="2" id="KW-1185">Reference proteome</keyword>
<reference evidence="1 2" key="1">
    <citation type="journal article" date="2022" name="Hortic Res">
        <title>A haplotype resolved chromosomal level avocado genome allows analysis of novel avocado genes.</title>
        <authorList>
            <person name="Nath O."/>
            <person name="Fletcher S.J."/>
            <person name="Hayward A."/>
            <person name="Shaw L.M."/>
            <person name="Masouleh A.K."/>
            <person name="Furtado A."/>
            <person name="Henry R.J."/>
            <person name="Mitter N."/>
        </authorList>
    </citation>
    <scope>NUCLEOTIDE SEQUENCE [LARGE SCALE GENOMIC DNA]</scope>
    <source>
        <strain evidence="2">cv. Hass</strain>
    </source>
</reference>
<protein>
    <submittedName>
        <fullName evidence="1">Uncharacterized protein</fullName>
    </submittedName>
</protein>
<evidence type="ECO:0000313" key="2">
    <source>
        <dbReference type="Proteomes" id="UP001234297"/>
    </source>
</evidence>
<sequence length="246" mass="27821">MLCVSSVQFTVRINDDYTEKFHPERGLRQGDPLSPFLYILCAKTLTRQAAKMAITNRLLFPKIAPNGDRVGLLQFANDLHLVLRPNDHTLLSLNQLLSVFEEQAGQRINHTKSQSLFSKNAFSWTIRETKDALRIQREVTSFDYLGTSLDLRCNHMNTWLNTIRGVQNRIAGWRGSTLSPAGRKILIQSVTTAIPIYWLGHHIIPGKVLKQINGMNSNFLWSGTNTSQGLHLIARDKITRPTSEGD</sequence>
<comment type="caution">
    <text evidence="1">The sequence shown here is derived from an EMBL/GenBank/DDBJ whole genome shotgun (WGS) entry which is preliminary data.</text>
</comment>
<dbReference type="EMBL" id="CM056813">
    <property type="protein sequence ID" value="KAJ8640700.1"/>
    <property type="molecule type" value="Genomic_DNA"/>
</dbReference>
<evidence type="ECO:0000313" key="1">
    <source>
        <dbReference type="EMBL" id="KAJ8640700.1"/>
    </source>
</evidence>
<dbReference type="Proteomes" id="UP001234297">
    <property type="component" value="Chromosome 5"/>
</dbReference>
<name>A0ACC2M4Y0_PERAE</name>
<proteinExistence type="predicted"/>
<accession>A0ACC2M4Y0</accession>
<gene>
    <name evidence="1" type="ORF">MRB53_017394</name>
</gene>
<organism evidence="1 2">
    <name type="scientific">Persea americana</name>
    <name type="common">Avocado</name>
    <dbReference type="NCBI Taxonomy" id="3435"/>
    <lineage>
        <taxon>Eukaryota</taxon>
        <taxon>Viridiplantae</taxon>
        <taxon>Streptophyta</taxon>
        <taxon>Embryophyta</taxon>
        <taxon>Tracheophyta</taxon>
        <taxon>Spermatophyta</taxon>
        <taxon>Magnoliopsida</taxon>
        <taxon>Magnoliidae</taxon>
        <taxon>Laurales</taxon>
        <taxon>Lauraceae</taxon>
        <taxon>Persea</taxon>
    </lineage>
</organism>